<dbReference type="AlphaFoldDB" id="V2W9L7"/>
<dbReference type="EMBL" id="AWSO01001529">
    <property type="protein sequence ID" value="ESK83498.1"/>
    <property type="molecule type" value="Genomic_DNA"/>
</dbReference>
<comment type="caution">
    <text evidence="1">The sequence shown here is derived from an EMBL/GenBank/DDBJ whole genome shotgun (WGS) entry which is preliminary data.</text>
</comment>
<name>V2W9L7_MONRO</name>
<proteinExistence type="predicted"/>
<protein>
    <submittedName>
        <fullName evidence="1">Uncharacterized protein</fullName>
    </submittedName>
</protein>
<dbReference type="KEGG" id="mrr:Moror_4883"/>
<dbReference type="Proteomes" id="UP000017559">
    <property type="component" value="Unassembled WGS sequence"/>
</dbReference>
<gene>
    <name evidence="1" type="ORF">Moror_4883</name>
</gene>
<evidence type="ECO:0000313" key="1">
    <source>
        <dbReference type="EMBL" id="ESK83498.1"/>
    </source>
</evidence>
<sequence length="72" mass="7768">MCGFDLELKELDLSLSGTGRTRFTAATAEACAVCCGISIWWTGSVVDIGDHLTRSGKCTVVDMPKVDNMLNR</sequence>
<reference evidence="1 2" key="1">
    <citation type="journal article" date="2014" name="BMC Genomics">
        <title>Genome and secretome analysis of the hemibiotrophic fungal pathogen, Moniliophthora roreri, which causes frosty pod rot disease of cacao: mechanisms of the biotrophic and necrotrophic phases.</title>
        <authorList>
            <person name="Meinhardt L.W."/>
            <person name="Costa G.G.L."/>
            <person name="Thomazella D.P.T."/>
            <person name="Teixeira P.J.P.L."/>
            <person name="Carazzolle M.F."/>
            <person name="Schuster S.C."/>
            <person name="Carlson J.E."/>
            <person name="Guiltinan M.J."/>
            <person name="Mieczkowski P."/>
            <person name="Farmer A."/>
            <person name="Ramaraj T."/>
            <person name="Crozier J."/>
            <person name="Davis R.E."/>
            <person name="Shao J."/>
            <person name="Melnick R.L."/>
            <person name="Pereira G.A.G."/>
            <person name="Bailey B.A."/>
        </authorList>
    </citation>
    <scope>NUCLEOTIDE SEQUENCE [LARGE SCALE GENOMIC DNA]</scope>
    <source>
        <strain evidence="1 2">MCA 2997</strain>
    </source>
</reference>
<keyword evidence="2" id="KW-1185">Reference proteome</keyword>
<evidence type="ECO:0000313" key="2">
    <source>
        <dbReference type="Proteomes" id="UP000017559"/>
    </source>
</evidence>
<organism evidence="1 2">
    <name type="scientific">Moniliophthora roreri (strain MCA 2997)</name>
    <name type="common">Cocoa frosty pod rot fungus</name>
    <name type="synonym">Crinipellis roreri</name>
    <dbReference type="NCBI Taxonomy" id="1381753"/>
    <lineage>
        <taxon>Eukaryota</taxon>
        <taxon>Fungi</taxon>
        <taxon>Dikarya</taxon>
        <taxon>Basidiomycota</taxon>
        <taxon>Agaricomycotina</taxon>
        <taxon>Agaricomycetes</taxon>
        <taxon>Agaricomycetidae</taxon>
        <taxon>Agaricales</taxon>
        <taxon>Marasmiineae</taxon>
        <taxon>Marasmiaceae</taxon>
        <taxon>Moniliophthora</taxon>
    </lineage>
</organism>
<dbReference type="HOGENOM" id="CLU_2722763_0_0_1"/>
<accession>V2W9L7</accession>